<dbReference type="Proteomes" id="UP000184383">
    <property type="component" value="Unassembled WGS sequence"/>
</dbReference>
<reference evidence="3" key="1">
    <citation type="journal article" date="2017" name="Genome Biol.">
        <title>Comparative genomics reveals high biological diversity and specific adaptations in the industrially and medically important fungal genus Aspergillus.</title>
        <authorList>
            <person name="de Vries R.P."/>
            <person name="Riley R."/>
            <person name="Wiebenga A."/>
            <person name="Aguilar-Osorio G."/>
            <person name="Amillis S."/>
            <person name="Uchima C.A."/>
            <person name="Anderluh G."/>
            <person name="Asadollahi M."/>
            <person name="Askin M."/>
            <person name="Barry K."/>
            <person name="Battaglia E."/>
            <person name="Bayram O."/>
            <person name="Benocci T."/>
            <person name="Braus-Stromeyer S.A."/>
            <person name="Caldana C."/>
            <person name="Canovas D."/>
            <person name="Cerqueira G.C."/>
            <person name="Chen F."/>
            <person name="Chen W."/>
            <person name="Choi C."/>
            <person name="Clum A."/>
            <person name="Dos Santos R.A."/>
            <person name="Damasio A.R."/>
            <person name="Diallinas G."/>
            <person name="Emri T."/>
            <person name="Fekete E."/>
            <person name="Flipphi M."/>
            <person name="Freyberg S."/>
            <person name="Gallo A."/>
            <person name="Gournas C."/>
            <person name="Habgood R."/>
            <person name="Hainaut M."/>
            <person name="Harispe M.L."/>
            <person name="Henrissat B."/>
            <person name="Hilden K.S."/>
            <person name="Hope R."/>
            <person name="Hossain A."/>
            <person name="Karabika E."/>
            <person name="Karaffa L."/>
            <person name="Karanyi Z."/>
            <person name="Krasevec N."/>
            <person name="Kuo A."/>
            <person name="Kusch H."/>
            <person name="LaButti K."/>
            <person name="Lagendijk E.L."/>
            <person name="Lapidus A."/>
            <person name="Levasseur A."/>
            <person name="Lindquist E."/>
            <person name="Lipzen A."/>
            <person name="Logrieco A.F."/>
            <person name="MacCabe A."/>
            <person name="Maekelae M.R."/>
            <person name="Malavazi I."/>
            <person name="Melin P."/>
            <person name="Meyer V."/>
            <person name="Mielnichuk N."/>
            <person name="Miskei M."/>
            <person name="Molnar A.P."/>
            <person name="Mule G."/>
            <person name="Ngan C.Y."/>
            <person name="Orejas M."/>
            <person name="Orosz E."/>
            <person name="Ouedraogo J.P."/>
            <person name="Overkamp K.M."/>
            <person name="Park H.-S."/>
            <person name="Perrone G."/>
            <person name="Piumi F."/>
            <person name="Punt P.J."/>
            <person name="Ram A.F."/>
            <person name="Ramon A."/>
            <person name="Rauscher S."/>
            <person name="Record E."/>
            <person name="Riano-Pachon D.M."/>
            <person name="Robert V."/>
            <person name="Roehrig J."/>
            <person name="Ruller R."/>
            <person name="Salamov A."/>
            <person name="Salih N.S."/>
            <person name="Samson R.A."/>
            <person name="Sandor E."/>
            <person name="Sanguinetti M."/>
            <person name="Schuetze T."/>
            <person name="Sepcic K."/>
            <person name="Shelest E."/>
            <person name="Sherlock G."/>
            <person name="Sophianopoulou V."/>
            <person name="Squina F.M."/>
            <person name="Sun H."/>
            <person name="Susca A."/>
            <person name="Todd R.B."/>
            <person name="Tsang A."/>
            <person name="Unkles S.E."/>
            <person name="van de Wiele N."/>
            <person name="van Rossen-Uffink D."/>
            <person name="Oliveira J.V."/>
            <person name="Vesth T.C."/>
            <person name="Visser J."/>
            <person name="Yu J.-H."/>
            <person name="Zhou M."/>
            <person name="Andersen M.R."/>
            <person name="Archer D.B."/>
            <person name="Baker S.E."/>
            <person name="Benoit I."/>
            <person name="Brakhage A.A."/>
            <person name="Braus G.H."/>
            <person name="Fischer R."/>
            <person name="Frisvad J.C."/>
            <person name="Goldman G.H."/>
            <person name="Houbraken J."/>
            <person name="Oakley B."/>
            <person name="Pocsi I."/>
            <person name="Scazzocchio C."/>
            <person name="Seiboth B."/>
            <person name="vanKuyk P.A."/>
            <person name="Wortman J."/>
            <person name="Dyer P.S."/>
            <person name="Grigoriev I.V."/>
        </authorList>
    </citation>
    <scope>NUCLEOTIDE SEQUENCE [LARGE SCALE GENOMIC DNA]</scope>
    <source>
        <strain evidence="3">DTO 134E9</strain>
    </source>
</reference>
<dbReference type="EMBL" id="KV878213">
    <property type="protein sequence ID" value="OJJ33784.1"/>
    <property type="molecule type" value="Genomic_DNA"/>
</dbReference>
<keyword evidence="1" id="KW-0732">Signal</keyword>
<protein>
    <recommendedName>
        <fullName evidence="4">Heme haloperoxidase family profile domain-containing protein</fullName>
    </recommendedName>
</protein>
<organism evidence="2 3">
    <name type="scientific">Aspergillus wentii DTO 134E9</name>
    <dbReference type="NCBI Taxonomy" id="1073089"/>
    <lineage>
        <taxon>Eukaryota</taxon>
        <taxon>Fungi</taxon>
        <taxon>Dikarya</taxon>
        <taxon>Ascomycota</taxon>
        <taxon>Pezizomycotina</taxon>
        <taxon>Eurotiomycetes</taxon>
        <taxon>Eurotiomycetidae</taxon>
        <taxon>Eurotiales</taxon>
        <taxon>Aspergillaceae</taxon>
        <taxon>Aspergillus</taxon>
        <taxon>Aspergillus subgen. Cremei</taxon>
    </lineage>
</organism>
<feature type="signal peptide" evidence="1">
    <location>
        <begin position="1"/>
        <end position="28"/>
    </location>
</feature>
<feature type="chain" id="PRO_5012001811" description="Heme haloperoxidase family profile domain-containing protein" evidence="1">
    <location>
        <begin position="29"/>
        <end position="270"/>
    </location>
</feature>
<dbReference type="VEuPathDB" id="FungiDB:ASPWEDRAFT_112969"/>
<gene>
    <name evidence="2" type="ORF">ASPWEDRAFT_112969</name>
</gene>
<proteinExistence type="predicted"/>
<sequence>MASFGIGSWFRPWLVLLVLAASCQPSLAQICTFWDMGCIDPFAQTAVSVSLPPLFLEDVSLYYAFDVNSQGKGRGPMTKSAFWLGYDSNPRINSSVIDANRTSEVGMRVGNLTGTPGGGNNGCDNIWGPRCSRDLIDLIKGNIFALATSGNYYSYPLDAVLHEMLAAKPALSNCAPSLWDVQDIWVDYFVQESVADRTATIQTPGDSDSPWRNFLLDGLTASQQAEQVAVAIFSRAPSYDSGPPETKDEIDVNLVCVQAPSSGSSSSSDD</sequence>
<dbReference type="OrthoDB" id="4524870at2759"/>
<dbReference type="AlphaFoldDB" id="A0A1L9RFV7"/>
<keyword evidence="3" id="KW-1185">Reference proteome</keyword>
<evidence type="ECO:0000256" key="1">
    <source>
        <dbReference type="SAM" id="SignalP"/>
    </source>
</evidence>
<evidence type="ECO:0008006" key="4">
    <source>
        <dbReference type="Google" id="ProtNLM"/>
    </source>
</evidence>
<evidence type="ECO:0000313" key="2">
    <source>
        <dbReference type="EMBL" id="OJJ33784.1"/>
    </source>
</evidence>
<name>A0A1L9RFV7_ASPWE</name>
<evidence type="ECO:0000313" key="3">
    <source>
        <dbReference type="Proteomes" id="UP000184383"/>
    </source>
</evidence>
<dbReference type="RefSeq" id="XP_040687460.1">
    <property type="nucleotide sequence ID" value="XM_040828373.1"/>
</dbReference>
<accession>A0A1L9RFV7</accession>
<dbReference type="GeneID" id="63744221"/>